<evidence type="ECO:0000259" key="4">
    <source>
        <dbReference type="Pfam" id="PF05057"/>
    </source>
</evidence>
<feature type="domain" description="DUF676" evidence="4">
    <location>
        <begin position="305"/>
        <end position="343"/>
    </location>
</feature>
<gene>
    <name evidence="5" type="ORF">BO99DRAFT_367555</name>
</gene>
<feature type="compositionally biased region" description="Low complexity" evidence="3">
    <location>
        <begin position="340"/>
        <end position="360"/>
    </location>
</feature>
<evidence type="ECO:0000313" key="5">
    <source>
        <dbReference type="EMBL" id="PYI15675.1"/>
    </source>
</evidence>
<evidence type="ECO:0000256" key="2">
    <source>
        <dbReference type="ARBA" id="ARBA00022963"/>
    </source>
</evidence>
<dbReference type="PIRSF" id="PIRSF005412">
    <property type="entry name" value="UCP005412_abhydr"/>
    <property type="match status" value="1"/>
</dbReference>
<feature type="region of interest" description="Disordered" evidence="3">
    <location>
        <begin position="844"/>
        <end position="877"/>
    </location>
</feature>
<feature type="region of interest" description="Disordered" evidence="3">
    <location>
        <begin position="337"/>
        <end position="366"/>
    </location>
</feature>
<proteinExistence type="inferred from homology"/>
<dbReference type="InterPro" id="IPR029058">
    <property type="entry name" value="AB_hydrolase_fold"/>
</dbReference>
<evidence type="ECO:0000256" key="1">
    <source>
        <dbReference type="ARBA" id="ARBA00007920"/>
    </source>
</evidence>
<dbReference type="GO" id="GO:0016042">
    <property type="term" value="P:lipid catabolic process"/>
    <property type="evidence" value="ECO:0007669"/>
    <property type="project" value="UniProtKB-KW"/>
</dbReference>
<organism evidence="5 6">
    <name type="scientific">Aspergillus violaceofuscus (strain CBS 115571)</name>
    <dbReference type="NCBI Taxonomy" id="1450538"/>
    <lineage>
        <taxon>Eukaryota</taxon>
        <taxon>Fungi</taxon>
        <taxon>Dikarya</taxon>
        <taxon>Ascomycota</taxon>
        <taxon>Pezizomycotina</taxon>
        <taxon>Eurotiomycetes</taxon>
        <taxon>Eurotiomycetidae</taxon>
        <taxon>Eurotiales</taxon>
        <taxon>Aspergillaceae</taxon>
        <taxon>Aspergillus</taxon>
    </lineage>
</organism>
<dbReference type="InterPro" id="IPR016445">
    <property type="entry name" value="Rog1_fam"/>
</dbReference>
<keyword evidence="2" id="KW-0442">Lipid degradation</keyword>
<dbReference type="PANTHER" id="PTHR12482:SF62">
    <property type="entry name" value="LIPASE ROG1-RELATED"/>
    <property type="match status" value="1"/>
</dbReference>
<dbReference type="InterPro" id="IPR007751">
    <property type="entry name" value="DUF676_lipase-like"/>
</dbReference>
<dbReference type="InterPro" id="IPR044294">
    <property type="entry name" value="Lipase-like"/>
</dbReference>
<dbReference type="OMA" id="WSYIRPT"/>
<dbReference type="PANTHER" id="PTHR12482">
    <property type="entry name" value="LIPASE ROG1-RELATED-RELATED"/>
    <property type="match status" value="1"/>
</dbReference>
<dbReference type="Pfam" id="PF05057">
    <property type="entry name" value="DUF676"/>
    <property type="match status" value="2"/>
</dbReference>
<protein>
    <recommendedName>
        <fullName evidence="4">DUF676 domain-containing protein</fullName>
    </recommendedName>
</protein>
<keyword evidence="6" id="KW-1185">Reference proteome</keyword>
<feature type="compositionally biased region" description="Polar residues" evidence="3">
    <location>
        <begin position="685"/>
        <end position="702"/>
    </location>
</feature>
<dbReference type="SUPFAM" id="SSF53474">
    <property type="entry name" value="alpha/beta-Hydrolases"/>
    <property type="match status" value="1"/>
</dbReference>
<evidence type="ECO:0000256" key="3">
    <source>
        <dbReference type="SAM" id="MobiDB-lite"/>
    </source>
</evidence>
<dbReference type="STRING" id="1450538.A0A2V5GWH4"/>
<dbReference type="GO" id="GO:0047372">
    <property type="term" value="F:monoacylglycerol lipase activity"/>
    <property type="evidence" value="ECO:0007669"/>
    <property type="project" value="TreeGrafter"/>
</dbReference>
<evidence type="ECO:0000313" key="6">
    <source>
        <dbReference type="Proteomes" id="UP000249829"/>
    </source>
</evidence>
<reference evidence="5 6" key="1">
    <citation type="submission" date="2018-02" db="EMBL/GenBank/DDBJ databases">
        <title>The genomes of Aspergillus section Nigri reveals drivers in fungal speciation.</title>
        <authorList>
            <consortium name="DOE Joint Genome Institute"/>
            <person name="Vesth T.C."/>
            <person name="Nybo J."/>
            <person name="Theobald S."/>
            <person name="Brandl J."/>
            <person name="Frisvad J.C."/>
            <person name="Nielsen K.F."/>
            <person name="Lyhne E.K."/>
            <person name="Kogle M.E."/>
            <person name="Kuo A."/>
            <person name="Riley R."/>
            <person name="Clum A."/>
            <person name="Nolan M."/>
            <person name="Lipzen A."/>
            <person name="Salamov A."/>
            <person name="Henrissat B."/>
            <person name="Wiebenga A."/>
            <person name="De vries R.P."/>
            <person name="Grigoriev I.V."/>
            <person name="Mortensen U.H."/>
            <person name="Andersen M.R."/>
            <person name="Baker S.E."/>
        </authorList>
    </citation>
    <scope>NUCLEOTIDE SEQUENCE [LARGE SCALE GENOMIC DNA]</scope>
    <source>
        <strain evidence="5 6">CBS 115571</strain>
    </source>
</reference>
<dbReference type="Proteomes" id="UP000249829">
    <property type="component" value="Unassembled WGS sequence"/>
</dbReference>
<feature type="region of interest" description="Disordered" evidence="3">
    <location>
        <begin position="940"/>
        <end position="964"/>
    </location>
</feature>
<dbReference type="EMBL" id="KZ825181">
    <property type="protein sequence ID" value="PYI15675.1"/>
    <property type="molecule type" value="Genomic_DNA"/>
</dbReference>
<accession>A0A2V5GWH4</accession>
<feature type="domain" description="DUF676" evidence="4">
    <location>
        <begin position="453"/>
        <end position="599"/>
    </location>
</feature>
<comment type="similarity">
    <text evidence="1">Belongs to the putative lipase ROG1 family.</text>
</comment>
<feature type="region of interest" description="Disordered" evidence="3">
    <location>
        <begin position="682"/>
        <end position="716"/>
    </location>
</feature>
<feature type="compositionally biased region" description="Basic and acidic residues" evidence="3">
    <location>
        <begin position="858"/>
        <end position="869"/>
    </location>
</feature>
<dbReference type="AlphaFoldDB" id="A0A2V5GWH4"/>
<feature type="compositionally biased region" description="Low complexity" evidence="3">
    <location>
        <begin position="847"/>
        <end position="857"/>
    </location>
</feature>
<sequence>MFISPRTYFASQTPDQDLVCAEYTGDIKFNTLQGWHPAGRICDCPAEMLLIHQAGSVRVGEVVRYTLTYTPAADNIRPPLKKLYVKIKNTTPIPLRAAYLHGPYSLYASCYPSTFDPNVKSVHHNLEGIPQYEPYLKAGGTWYATVTLPHHAQQFQEQSSGAEELNDGGSSTWIIEIVSQVVFSNTASVSFELLVGRDEASVDLLSTSSISLVGTSKPAQLKDHWSPESRGKQVLAEKGVHSRAVTLQVDDTASLWNTPQLPSVGHEKEREEKDVFVRDAVAEESVATNSTAHRSTVSADGSRRKRIHLVVLTHGLHSNLGADMLFLKESIDAVTRANKQRSNGSSSSRSASQPAGLSSSDLRHAGSHEDEQVIVRGFAGNAVRTERGIQYLGKRLAKYILQMAHLDLPSRATKTTSHTGLFSNRKRPAGAVSDLPQPCCTNSEQSVCEACAYQITSISFIGHSLGGLVQTYAIAYIHKHFPAFFDEVKPINFVSLATPFLGLSNENPIYVRFALDLGLVGRTGQDLGLSWTAPRVRSGWEALIGGRGNSSQSQEYADAQSKPLLRILPCGPAHEALSKFQRRTLYSNVVNDGIVPLRTSCLLFLDWRGLDRVEKARRENGLVGTMAEWGWAELTGANSKSPRSRPNAEALATLGEAFSDSKTTSRVQELSSSGINCTIAERPEITSTSQPATRRPCPTSSDALADPKGGGTLVEPHSSSTLAKLFSFIRPKEIESASGAPKHTKIYKRSQTIATPNPVTHNYHSTSLHYRETLVGGQNHEYGLFAPPKTTFFESASDLLMPPLPPLEFILDPASRPRTIFHDRIYHPEDIPPPMASKRRAFTLGPSQRRSTNNSRNSSKDPLHGEHGNSGEAQGGLGVEEKIARAYHRDLTWRKVLVRLEPDAHNNIIVRRMFTNAHGWPVVQHLVESHFGNAELSQFGKANPESHHQDWDEEITPLAGSQTM</sequence>
<keyword evidence="2" id="KW-0443">Lipid metabolism</keyword>
<name>A0A2V5GWH4_ASPV1</name>
<dbReference type="Gene3D" id="3.40.50.1820">
    <property type="entry name" value="alpha/beta hydrolase"/>
    <property type="match status" value="1"/>
</dbReference>